<dbReference type="Pfam" id="PF04434">
    <property type="entry name" value="SWIM"/>
    <property type="match status" value="1"/>
</dbReference>
<keyword evidence="1" id="KW-0479">Metal-binding</keyword>
<dbReference type="GO" id="GO:0008270">
    <property type="term" value="F:zinc ion binding"/>
    <property type="evidence" value="ECO:0007669"/>
    <property type="project" value="UniProtKB-KW"/>
</dbReference>
<dbReference type="InterPro" id="IPR007527">
    <property type="entry name" value="Znf_SWIM"/>
</dbReference>
<dbReference type="AlphaFoldDB" id="A0A1U7YXL3"/>
<organism evidence="7 8">
    <name type="scientific">Nicotiana sylvestris</name>
    <name type="common">Wood tobacco</name>
    <name type="synonym">South American tobacco</name>
    <dbReference type="NCBI Taxonomy" id="4096"/>
    <lineage>
        <taxon>Eukaryota</taxon>
        <taxon>Viridiplantae</taxon>
        <taxon>Streptophyta</taxon>
        <taxon>Embryophyta</taxon>
        <taxon>Tracheophyta</taxon>
        <taxon>Spermatophyta</taxon>
        <taxon>Magnoliopsida</taxon>
        <taxon>eudicotyledons</taxon>
        <taxon>Gunneridae</taxon>
        <taxon>Pentapetalae</taxon>
        <taxon>asterids</taxon>
        <taxon>lamiids</taxon>
        <taxon>Solanales</taxon>
        <taxon>Solanaceae</taxon>
        <taxon>Nicotianoideae</taxon>
        <taxon>Nicotianeae</taxon>
        <taxon>Nicotiana</taxon>
    </lineage>
</organism>
<dbReference type="RefSeq" id="XP_009803470.1">
    <property type="nucleotide sequence ID" value="XM_009805168.1"/>
</dbReference>
<dbReference type="OrthoDB" id="1292523at2759"/>
<evidence type="ECO:0000259" key="6">
    <source>
        <dbReference type="PROSITE" id="PS50966"/>
    </source>
</evidence>
<evidence type="ECO:0000313" key="8">
    <source>
        <dbReference type="RefSeq" id="XP_009803470.1"/>
    </source>
</evidence>
<sequence length="148" mass="17031">MTVILSNEHLFTVIDDGRRFAVCMRKRQCSCRRFQMDMIPCEHALAIVTKYDMDEYQYCSGYCTKDYMLKTYEVPVYPIPDESQWEISGDVLGDAVKPQKVRVKPGRPKKIRLKGAGEFQGKRCKITCSLCGQQGHNKKSCRNPPKNV</sequence>
<reference evidence="8" key="2">
    <citation type="submission" date="2025-08" db="UniProtKB">
        <authorList>
            <consortium name="RefSeq"/>
        </authorList>
    </citation>
    <scope>IDENTIFICATION</scope>
    <source>
        <tissue evidence="8">Leaf</tissue>
    </source>
</reference>
<dbReference type="PROSITE" id="PS50158">
    <property type="entry name" value="ZF_CCHC"/>
    <property type="match status" value="1"/>
</dbReference>
<protein>
    <submittedName>
        <fullName evidence="8">Uncharacterized protein LOC104248840</fullName>
    </submittedName>
</protein>
<evidence type="ECO:0000259" key="5">
    <source>
        <dbReference type="PROSITE" id="PS50158"/>
    </source>
</evidence>
<dbReference type="InterPro" id="IPR001878">
    <property type="entry name" value="Znf_CCHC"/>
</dbReference>
<dbReference type="SMART" id="SM00575">
    <property type="entry name" value="ZnF_PMZ"/>
    <property type="match status" value="1"/>
</dbReference>
<keyword evidence="3" id="KW-0862">Zinc</keyword>
<dbReference type="SUPFAM" id="SSF57756">
    <property type="entry name" value="Retrovirus zinc finger-like domains"/>
    <property type="match status" value="1"/>
</dbReference>
<keyword evidence="2 4" id="KW-0863">Zinc-finger</keyword>
<feature type="domain" description="SWIM-type" evidence="6">
    <location>
        <begin position="20"/>
        <end position="52"/>
    </location>
</feature>
<reference evidence="7" key="1">
    <citation type="journal article" date="2013" name="Genome Biol.">
        <title>Reference genomes and transcriptomes of Nicotiana sylvestris and Nicotiana tomentosiformis.</title>
        <authorList>
            <person name="Sierro N."/>
            <person name="Battey J.N."/>
            <person name="Ouadi S."/>
            <person name="Bovet L."/>
            <person name="Goepfert S."/>
            <person name="Bakaher N."/>
            <person name="Peitsch M.C."/>
            <person name="Ivanov N.V."/>
        </authorList>
    </citation>
    <scope>NUCLEOTIDE SEQUENCE [LARGE SCALE GENOMIC DNA]</scope>
</reference>
<evidence type="ECO:0000256" key="4">
    <source>
        <dbReference type="PROSITE-ProRule" id="PRU00047"/>
    </source>
</evidence>
<name>A0A1U7YXL3_NICSY</name>
<gene>
    <name evidence="8" type="primary">LOC104248840</name>
</gene>
<dbReference type="PANTHER" id="PTHR31973:SF187">
    <property type="entry name" value="MUTATOR TRANSPOSASE MUDRA PROTEIN"/>
    <property type="match status" value="1"/>
</dbReference>
<keyword evidence="7" id="KW-1185">Reference proteome</keyword>
<dbReference type="GeneID" id="104248840"/>
<dbReference type="InterPro" id="IPR006564">
    <property type="entry name" value="Znf_PMZ"/>
</dbReference>
<dbReference type="GO" id="GO:0003676">
    <property type="term" value="F:nucleic acid binding"/>
    <property type="evidence" value="ECO:0007669"/>
    <property type="project" value="InterPro"/>
</dbReference>
<feature type="domain" description="CCHC-type" evidence="5">
    <location>
        <begin position="128"/>
        <end position="143"/>
    </location>
</feature>
<dbReference type="STRING" id="4096.A0A1U7YXL3"/>
<dbReference type="Proteomes" id="UP000189701">
    <property type="component" value="Unplaced"/>
</dbReference>
<dbReference type="PANTHER" id="PTHR31973">
    <property type="entry name" value="POLYPROTEIN, PUTATIVE-RELATED"/>
    <property type="match status" value="1"/>
</dbReference>
<evidence type="ECO:0000256" key="3">
    <source>
        <dbReference type="ARBA" id="ARBA00022833"/>
    </source>
</evidence>
<evidence type="ECO:0000256" key="2">
    <source>
        <dbReference type="ARBA" id="ARBA00022771"/>
    </source>
</evidence>
<evidence type="ECO:0000256" key="1">
    <source>
        <dbReference type="ARBA" id="ARBA00022723"/>
    </source>
</evidence>
<evidence type="ECO:0000313" key="7">
    <source>
        <dbReference type="Proteomes" id="UP000189701"/>
    </source>
</evidence>
<proteinExistence type="predicted"/>
<dbReference type="PROSITE" id="PS50966">
    <property type="entry name" value="ZF_SWIM"/>
    <property type="match status" value="1"/>
</dbReference>
<dbReference type="KEGG" id="nsy:104248840"/>
<accession>A0A1U7YXL3</accession>
<dbReference type="InterPro" id="IPR036875">
    <property type="entry name" value="Znf_CCHC_sf"/>
</dbReference>